<dbReference type="Proteomes" id="UP001596254">
    <property type="component" value="Unassembled WGS sequence"/>
</dbReference>
<dbReference type="PROSITE" id="PS51194">
    <property type="entry name" value="HELICASE_CTER"/>
    <property type="match status" value="1"/>
</dbReference>
<keyword evidence="1" id="KW-0547">Nucleotide-binding</keyword>
<organism evidence="6 7">
    <name type="scientific">Levilactobacillus tongjiangensis</name>
    <dbReference type="NCBI Taxonomy" id="2486023"/>
    <lineage>
        <taxon>Bacteria</taxon>
        <taxon>Bacillati</taxon>
        <taxon>Bacillota</taxon>
        <taxon>Bacilli</taxon>
        <taxon>Lactobacillales</taxon>
        <taxon>Lactobacillaceae</taxon>
        <taxon>Levilactobacillus</taxon>
    </lineage>
</organism>
<evidence type="ECO:0000256" key="3">
    <source>
        <dbReference type="ARBA" id="ARBA00023125"/>
    </source>
</evidence>
<dbReference type="SMART" id="SM00487">
    <property type="entry name" value="DEXDc"/>
    <property type="match status" value="1"/>
</dbReference>
<dbReference type="SUPFAM" id="SSF52540">
    <property type="entry name" value="P-loop containing nucleoside triphosphate hydrolases"/>
    <property type="match status" value="1"/>
</dbReference>
<dbReference type="InterPro" id="IPR014001">
    <property type="entry name" value="Helicase_ATP-bd"/>
</dbReference>
<proteinExistence type="predicted"/>
<dbReference type="SMART" id="SM00490">
    <property type="entry name" value="HELICc"/>
    <property type="match status" value="1"/>
</dbReference>
<reference evidence="7" key="1">
    <citation type="journal article" date="2019" name="Int. J. Syst. Evol. Microbiol.">
        <title>The Global Catalogue of Microorganisms (GCM) 10K type strain sequencing project: providing services to taxonomists for standard genome sequencing and annotation.</title>
        <authorList>
            <consortium name="The Broad Institute Genomics Platform"/>
            <consortium name="The Broad Institute Genome Sequencing Center for Infectious Disease"/>
            <person name="Wu L."/>
            <person name="Ma J."/>
        </authorList>
    </citation>
    <scope>NUCLEOTIDE SEQUENCE [LARGE SCALE GENOMIC DNA]</scope>
    <source>
        <strain evidence="7">CCM 8905</strain>
    </source>
</reference>
<dbReference type="Pfam" id="PF00270">
    <property type="entry name" value="DEAD"/>
    <property type="match status" value="1"/>
</dbReference>
<dbReference type="GO" id="GO:0004386">
    <property type="term" value="F:helicase activity"/>
    <property type="evidence" value="ECO:0007669"/>
    <property type="project" value="UniProtKB-KW"/>
</dbReference>
<evidence type="ECO:0000256" key="1">
    <source>
        <dbReference type="ARBA" id="ARBA00022741"/>
    </source>
</evidence>
<dbReference type="InterPro" id="IPR001650">
    <property type="entry name" value="Helicase_C-like"/>
</dbReference>
<comment type="caution">
    <text evidence="6">The sequence shown here is derived from an EMBL/GenBank/DDBJ whole genome shotgun (WGS) entry which is preliminary data.</text>
</comment>
<dbReference type="Gene3D" id="3.40.50.300">
    <property type="entry name" value="P-loop containing nucleotide triphosphate hydrolases"/>
    <property type="match status" value="2"/>
</dbReference>
<evidence type="ECO:0000256" key="2">
    <source>
        <dbReference type="ARBA" id="ARBA00022840"/>
    </source>
</evidence>
<feature type="domain" description="Helicase ATP-binding" evidence="4">
    <location>
        <begin position="107"/>
        <end position="259"/>
    </location>
</feature>
<dbReference type="InterPro" id="IPR027417">
    <property type="entry name" value="P-loop_NTPase"/>
</dbReference>
<dbReference type="PANTHER" id="PTHR30580:SF1">
    <property type="entry name" value="COMF OPERON PROTEIN 1"/>
    <property type="match status" value="1"/>
</dbReference>
<dbReference type="PANTHER" id="PTHR30580">
    <property type="entry name" value="PRIMOSOMAL PROTEIN N"/>
    <property type="match status" value="1"/>
</dbReference>
<accession>A0ABW1SU57</accession>
<evidence type="ECO:0000313" key="6">
    <source>
        <dbReference type="EMBL" id="MFC6207638.1"/>
    </source>
</evidence>
<keyword evidence="6" id="KW-0378">Hydrolase</keyword>
<keyword evidence="2" id="KW-0067">ATP-binding</keyword>
<keyword evidence="7" id="KW-1185">Reference proteome</keyword>
<name>A0ABW1SU57_9LACO</name>
<dbReference type="PROSITE" id="PS51192">
    <property type="entry name" value="HELICASE_ATP_BIND_1"/>
    <property type="match status" value="1"/>
</dbReference>
<evidence type="ECO:0000259" key="4">
    <source>
        <dbReference type="PROSITE" id="PS51192"/>
    </source>
</evidence>
<dbReference type="Pfam" id="PF00271">
    <property type="entry name" value="Helicase_C"/>
    <property type="match status" value="1"/>
</dbReference>
<evidence type="ECO:0000313" key="7">
    <source>
        <dbReference type="Proteomes" id="UP001596254"/>
    </source>
</evidence>
<dbReference type="EMBL" id="JBHSSK010000023">
    <property type="protein sequence ID" value="MFC6207638.1"/>
    <property type="molecule type" value="Genomic_DNA"/>
</dbReference>
<protein>
    <submittedName>
        <fullName evidence="6">DEAD/DEAH box helicase</fullName>
    </submittedName>
</protein>
<keyword evidence="6" id="KW-0347">Helicase</keyword>
<dbReference type="RefSeq" id="WP_125693090.1">
    <property type="nucleotide sequence ID" value="NZ_JBHSSK010000023.1"/>
</dbReference>
<sequence>MDNDEQFFGRWVPSARPPLKPLVNREAIAQSRGAARCTRCGNWLTVTDQLPNGARYCRQCLQLGRLTTHHKLYTIPEPNQFPRMTESPLTWSGQLKPQQVVAATAVRKLAAAKKNQLLWAVTGAGKTEILYPALAWALQQGWRVAWASPRVDVCLELAPRLARAFAGVSQAVLHGKQEQPYTYRQLTICTTHQLLRFQAAFDWLIVDEVDAFPLTTSPMLQRAVKQAQKPSGSHIFLTATPGPHLQKLVAQRKIAVTYVPLRYHGYLLPQMMVHLSWQWRQHLLKGRLPGHLVRQLRGYQQIGQRFLLFVPHVADLAPIAAALAQAGVVGGVTVHAADPERTAKVQAMRDERCQFLVTTTILERGVTFPNVAVVILGGDEAVFSTAALVQIAGRAGRHAAHPRGEVTCYCQSQSRTIQQARAMIGHLNRQGRQQGGQ</sequence>
<dbReference type="InterPro" id="IPR011545">
    <property type="entry name" value="DEAD/DEAH_box_helicase_dom"/>
</dbReference>
<feature type="domain" description="Helicase C-terminal" evidence="5">
    <location>
        <begin position="292"/>
        <end position="437"/>
    </location>
</feature>
<gene>
    <name evidence="6" type="ORF">ACFP1G_09160</name>
</gene>
<keyword evidence="3" id="KW-0238">DNA-binding</keyword>
<evidence type="ECO:0000259" key="5">
    <source>
        <dbReference type="PROSITE" id="PS51194"/>
    </source>
</evidence>